<feature type="transmembrane region" description="Helical" evidence="1">
    <location>
        <begin position="64"/>
        <end position="82"/>
    </location>
</feature>
<protein>
    <submittedName>
        <fullName evidence="2">Uncharacterized protein</fullName>
    </submittedName>
</protein>
<reference evidence="2 3" key="1">
    <citation type="submission" date="2023-12" db="EMBL/GenBank/DDBJ databases">
        <title>Novel species of the genus Arcicella isolated from rivers.</title>
        <authorList>
            <person name="Lu H."/>
        </authorList>
    </citation>
    <scope>NUCLEOTIDE SEQUENCE [LARGE SCALE GENOMIC DNA]</scope>
    <source>
        <strain evidence="2 3">LMG 21963</strain>
    </source>
</reference>
<dbReference type="RefSeq" id="WP_323246270.1">
    <property type="nucleotide sequence ID" value="NZ_JAYFUL010000001.1"/>
</dbReference>
<dbReference type="EMBL" id="JAYFUL010000001">
    <property type="protein sequence ID" value="MEA5256484.1"/>
    <property type="molecule type" value="Genomic_DNA"/>
</dbReference>
<organism evidence="2 3">
    <name type="scientific">Arcicella aquatica</name>
    <dbReference type="NCBI Taxonomy" id="217141"/>
    <lineage>
        <taxon>Bacteria</taxon>
        <taxon>Pseudomonadati</taxon>
        <taxon>Bacteroidota</taxon>
        <taxon>Cytophagia</taxon>
        <taxon>Cytophagales</taxon>
        <taxon>Flectobacillaceae</taxon>
        <taxon>Arcicella</taxon>
    </lineage>
</organism>
<accession>A0ABU5QI25</accession>
<evidence type="ECO:0000313" key="3">
    <source>
        <dbReference type="Proteomes" id="UP001304671"/>
    </source>
</evidence>
<keyword evidence="1" id="KW-0472">Membrane</keyword>
<comment type="caution">
    <text evidence="2">The sequence shown here is derived from an EMBL/GenBank/DDBJ whole genome shotgun (WGS) entry which is preliminary data.</text>
</comment>
<feature type="transmembrane region" description="Helical" evidence="1">
    <location>
        <begin position="12"/>
        <end position="31"/>
    </location>
</feature>
<gene>
    <name evidence="2" type="ORF">VB264_01740</name>
</gene>
<feature type="transmembrane region" description="Helical" evidence="1">
    <location>
        <begin position="102"/>
        <end position="122"/>
    </location>
</feature>
<sequence>MKAKYLFPYQYKFVGWTLTILFLLIWIVGAITKTGLDFFTITLPFKYALQDSFGASSNETTLNLGDEFIVIGLIVGMILIAFSKEKVEDEYVSQVRLETLQWAIYINFVLLIVATIFVYGTYYFNVMIYNMFTPLLFFIGRFYYVLYLKSKIES</sequence>
<feature type="transmembrane region" description="Helical" evidence="1">
    <location>
        <begin position="128"/>
        <end position="148"/>
    </location>
</feature>
<keyword evidence="3" id="KW-1185">Reference proteome</keyword>
<evidence type="ECO:0000313" key="2">
    <source>
        <dbReference type="EMBL" id="MEA5256484.1"/>
    </source>
</evidence>
<dbReference type="Proteomes" id="UP001304671">
    <property type="component" value="Unassembled WGS sequence"/>
</dbReference>
<name>A0ABU5QI25_9BACT</name>
<keyword evidence="1" id="KW-1133">Transmembrane helix</keyword>
<evidence type="ECO:0000256" key="1">
    <source>
        <dbReference type="SAM" id="Phobius"/>
    </source>
</evidence>
<keyword evidence="1" id="KW-0812">Transmembrane</keyword>
<proteinExistence type="predicted"/>